<reference evidence="1" key="1">
    <citation type="submission" date="2020-05" db="EMBL/GenBank/DDBJ databases">
        <authorList>
            <person name="Chiriac C."/>
            <person name="Salcher M."/>
            <person name="Ghai R."/>
            <person name="Kavagutti S V."/>
        </authorList>
    </citation>
    <scope>NUCLEOTIDE SEQUENCE</scope>
</reference>
<organism evidence="1">
    <name type="scientific">uncultured Caudovirales phage</name>
    <dbReference type="NCBI Taxonomy" id="2100421"/>
    <lineage>
        <taxon>Viruses</taxon>
        <taxon>Duplodnaviria</taxon>
        <taxon>Heunggongvirae</taxon>
        <taxon>Uroviricota</taxon>
        <taxon>Caudoviricetes</taxon>
        <taxon>Peduoviridae</taxon>
        <taxon>Maltschvirus</taxon>
        <taxon>Maltschvirus maltsch</taxon>
    </lineage>
</organism>
<evidence type="ECO:0000313" key="1">
    <source>
        <dbReference type="EMBL" id="CAB5222926.1"/>
    </source>
</evidence>
<accession>A0A6J7WY59</accession>
<protein>
    <submittedName>
        <fullName evidence="1">Uncharacterized protein</fullName>
    </submittedName>
</protein>
<sequence length="91" mass="10247">MRYLLLLLAAPALAAEPAYLTYDDVHVQTVLTQDRPSWCYGMKMAFDIDGLNRAYYGCWAGSQGFVHIEMLDGSKRVIPMAKFSKPKEATK</sequence>
<gene>
    <name evidence="1" type="ORF">UFOVP370_42</name>
</gene>
<proteinExistence type="predicted"/>
<name>A0A6J7WY59_9CAUD</name>
<dbReference type="EMBL" id="LR798311">
    <property type="protein sequence ID" value="CAB5222926.1"/>
    <property type="molecule type" value="Genomic_DNA"/>
</dbReference>